<accession>A0A7J6WPD2</accession>
<dbReference type="AlphaFoldDB" id="A0A7J6WPD2"/>
<dbReference type="EMBL" id="JABWDY010012806">
    <property type="protein sequence ID" value="KAF5198807.1"/>
    <property type="molecule type" value="Genomic_DNA"/>
</dbReference>
<protein>
    <submittedName>
        <fullName evidence="1">Uncharacterized protein</fullName>
    </submittedName>
</protein>
<proteinExistence type="predicted"/>
<evidence type="ECO:0000313" key="1">
    <source>
        <dbReference type="EMBL" id="KAF5198807.1"/>
    </source>
</evidence>
<dbReference type="Proteomes" id="UP000554482">
    <property type="component" value="Unassembled WGS sequence"/>
</dbReference>
<evidence type="ECO:0000313" key="2">
    <source>
        <dbReference type="Proteomes" id="UP000554482"/>
    </source>
</evidence>
<reference evidence="1 2" key="1">
    <citation type="submission" date="2020-06" db="EMBL/GenBank/DDBJ databases">
        <title>Transcriptomic and genomic resources for Thalictrum thalictroides and T. hernandezii: Facilitating candidate gene discovery in an emerging model plant lineage.</title>
        <authorList>
            <person name="Arias T."/>
            <person name="Riano-Pachon D.M."/>
            <person name="Di Stilio V.S."/>
        </authorList>
    </citation>
    <scope>NUCLEOTIDE SEQUENCE [LARGE SCALE GENOMIC DNA]</scope>
    <source>
        <strain evidence="2">cv. WT478/WT964</strain>
        <tissue evidence="1">Leaves</tissue>
    </source>
</reference>
<name>A0A7J6WPD2_THATH</name>
<gene>
    <name evidence="1" type="ORF">FRX31_011610</name>
</gene>
<organism evidence="1 2">
    <name type="scientific">Thalictrum thalictroides</name>
    <name type="common">Rue-anemone</name>
    <name type="synonym">Anemone thalictroides</name>
    <dbReference type="NCBI Taxonomy" id="46969"/>
    <lineage>
        <taxon>Eukaryota</taxon>
        <taxon>Viridiplantae</taxon>
        <taxon>Streptophyta</taxon>
        <taxon>Embryophyta</taxon>
        <taxon>Tracheophyta</taxon>
        <taxon>Spermatophyta</taxon>
        <taxon>Magnoliopsida</taxon>
        <taxon>Ranunculales</taxon>
        <taxon>Ranunculaceae</taxon>
        <taxon>Thalictroideae</taxon>
        <taxon>Thalictrum</taxon>
    </lineage>
</organism>
<sequence>MFHIITKLPLKTLTEKPHFILLSQTFSFSHPTLLEQFNQISFKFELESSSLQRYFYCFSAENRRKLLKLLFHFQVKREC</sequence>
<keyword evidence="2" id="KW-1185">Reference proteome</keyword>
<comment type="caution">
    <text evidence="1">The sequence shown here is derived from an EMBL/GenBank/DDBJ whole genome shotgun (WGS) entry which is preliminary data.</text>
</comment>